<evidence type="ECO:0000313" key="4">
    <source>
        <dbReference type="Proteomes" id="UP001324287"/>
    </source>
</evidence>
<feature type="compositionally biased region" description="Basic residues" evidence="1">
    <location>
        <begin position="221"/>
        <end position="233"/>
    </location>
</feature>
<sequence>MTSARATSREPSCGLDAFTWGRHTDWMRSLMTTPPPTGTAIALDVGDDDELSWLLSLDPTVLAVLGGVLVALLVITAVAGWLVLRRLRRSPLVARGRELASRGRELGVQGATAVAARRLPPGHRRSSAELQLEIARARDRLRHQVATAQAAGAHLGDVADLVPSLEAEGVGSSSACGAGAGSRSDRPDRSGAGGPRVPRHDRRRLRRGAPGGAGGVGRRPADHRRRRCRQRPARAHDGIPRTPRPAGGVSAAPDPVPVARAPGERPRTDMSA</sequence>
<feature type="region of interest" description="Disordered" evidence="1">
    <location>
        <begin position="169"/>
        <end position="272"/>
    </location>
</feature>
<organism evidence="3 4">
    <name type="scientific">Blastococcus brunescens</name>
    <dbReference type="NCBI Taxonomy" id="1564165"/>
    <lineage>
        <taxon>Bacteria</taxon>
        <taxon>Bacillati</taxon>
        <taxon>Actinomycetota</taxon>
        <taxon>Actinomycetes</taxon>
        <taxon>Geodermatophilales</taxon>
        <taxon>Geodermatophilaceae</taxon>
        <taxon>Blastococcus</taxon>
    </lineage>
</organism>
<keyword evidence="2" id="KW-0812">Transmembrane</keyword>
<proteinExistence type="predicted"/>
<keyword evidence="2" id="KW-0472">Membrane</keyword>
<feature type="compositionally biased region" description="Basic residues" evidence="1">
    <location>
        <begin position="197"/>
        <end position="207"/>
    </location>
</feature>
<protein>
    <recommendedName>
        <fullName evidence="5">DUF4129 domain-containing protein</fullName>
    </recommendedName>
</protein>
<keyword evidence="2" id="KW-1133">Transmembrane helix</keyword>
<evidence type="ECO:0000256" key="1">
    <source>
        <dbReference type="SAM" id="MobiDB-lite"/>
    </source>
</evidence>
<name>A0ABZ1B8W5_9ACTN</name>
<accession>A0ABZ1B8W5</accession>
<dbReference type="EMBL" id="CP141261">
    <property type="protein sequence ID" value="WRL66561.1"/>
    <property type="molecule type" value="Genomic_DNA"/>
</dbReference>
<evidence type="ECO:0000256" key="2">
    <source>
        <dbReference type="SAM" id="Phobius"/>
    </source>
</evidence>
<evidence type="ECO:0000313" key="3">
    <source>
        <dbReference type="EMBL" id="WRL66561.1"/>
    </source>
</evidence>
<feature type="compositionally biased region" description="Basic and acidic residues" evidence="1">
    <location>
        <begin position="262"/>
        <end position="272"/>
    </location>
</feature>
<gene>
    <name evidence="3" type="ORF">U6N30_14865</name>
</gene>
<reference evidence="3 4" key="1">
    <citation type="submission" date="2023-12" db="EMBL/GenBank/DDBJ databases">
        <title>Blastococcus brunescens sp. nov., an actonobacterium isolated from sandstone collected in sahara desert.</title>
        <authorList>
            <person name="Gtari M."/>
            <person name="Ghodhbane F."/>
        </authorList>
    </citation>
    <scope>NUCLEOTIDE SEQUENCE [LARGE SCALE GENOMIC DNA]</scope>
    <source>
        <strain evidence="3 4">BMG 8361</strain>
    </source>
</reference>
<evidence type="ECO:0008006" key="5">
    <source>
        <dbReference type="Google" id="ProtNLM"/>
    </source>
</evidence>
<dbReference type="Proteomes" id="UP001324287">
    <property type="component" value="Chromosome"/>
</dbReference>
<feature type="transmembrane region" description="Helical" evidence="2">
    <location>
        <begin position="61"/>
        <end position="84"/>
    </location>
</feature>
<feature type="compositionally biased region" description="Low complexity" evidence="1">
    <location>
        <begin position="245"/>
        <end position="261"/>
    </location>
</feature>
<dbReference type="RefSeq" id="WP_324277873.1">
    <property type="nucleotide sequence ID" value="NZ_CP141261.1"/>
</dbReference>
<keyword evidence="4" id="KW-1185">Reference proteome</keyword>